<evidence type="ECO:0000256" key="8">
    <source>
        <dbReference type="SAM" id="MobiDB-lite"/>
    </source>
</evidence>
<evidence type="ECO:0000256" key="1">
    <source>
        <dbReference type="ARBA" id="ARBA00022527"/>
    </source>
</evidence>
<reference evidence="11" key="1">
    <citation type="journal article" date="2016" name="Nat. Commun.">
        <title>The Gonium pectorale genome demonstrates co-option of cell cycle regulation during the evolution of multicellularity.</title>
        <authorList>
            <person name="Hanschen E.R."/>
            <person name="Marriage T.N."/>
            <person name="Ferris P.J."/>
            <person name="Hamaji T."/>
            <person name="Toyoda A."/>
            <person name="Fujiyama A."/>
            <person name="Neme R."/>
            <person name="Noguchi H."/>
            <person name="Minakuchi Y."/>
            <person name="Suzuki M."/>
            <person name="Kawai-Toyooka H."/>
            <person name="Smith D.R."/>
            <person name="Sparks H."/>
            <person name="Anderson J."/>
            <person name="Bakaric R."/>
            <person name="Luria V."/>
            <person name="Karger A."/>
            <person name="Kirschner M.W."/>
            <person name="Durand P.M."/>
            <person name="Michod R.E."/>
            <person name="Nozaki H."/>
            <person name="Olson B.J."/>
        </authorList>
    </citation>
    <scope>NUCLEOTIDE SEQUENCE [LARGE SCALE GENOMIC DNA]</scope>
    <source>
        <strain evidence="11">NIES-2863</strain>
    </source>
</reference>
<dbReference type="Pfam" id="PF00069">
    <property type="entry name" value="Pkinase"/>
    <property type="match status" value="1"/>
</dbReference>
<keyword evidence="5 6" id="KW-0067">ATP-binding</keyword>
<dbReference type="Proteomes" id="UP000075714">
    <property type="component" value="Unassembled WGS sequence"/>
</dbReference>
<keyword evidence="3 6" id="KW-0547">Nucleotide-binding</keyword>
<keyword evidence="2" id="KW-0808">Transferase</keyword>
<protein>
    <recommendedName>
        <fullName evidence="9">Protein kinase domain-containing protein</fullName>
    </recommendedName>
</protein>
<name>A0A150GB88_GONPE</name>
<proteinExistence type="inferred from homology"/>
<evidence type="ECO:0000313" key="10">
    <source>
        <dbReference type="EMBL" id="KXZ47106.1"/>
    </source>
</evidence>
<evidence type="ECO:0000256" key="3">
    <source>
        <dbReference type="ARBA" id="ARBA00022741"/>
    </source>
</evidence>
<evidence type="ECO:0000313" key="11">
    <source>
        <dbReference type="Proteomes" id="UP000075714"/>
    </source>
</evidence>
<dbReference type="InterPro" id="IPR000719">
    <property type="entry name" value="Prot_kinase_dom"/>
</dbReference>
<dbReference type="GO" id="GO:0004674">
    <property type="term" value="F:protein serine/threonine kinase activity"/>
    <property type="evidence" value="ECO:0007669"/>
    <property type="project" value="UniProtKB-KW"/>
</dbReference>
<dbReference type="Pfam" id="PF07714">
    <property type="entry name" value="PK_Tyr_Ser-Thr"/>
    <property type="match status" value="1"/>
</dbReference>
<comment type="caution">
    <text evidence="10">The sequence shown here is derived from an EMBL/GenBank/DDBJ whole genome shotgun (WGS) entry which is preliminary data.</text>
</comment>
<keyword evidence="1 7" id="KW-0723">Serine/threonine-protein kinase</keyword>
<dbReference type="AlphaFoldDB" id="A0A150GB88"/>
<dbReference type="InterPro" id="IPR011009">
    <property type="entry name" value="Kinase-like_dom_sf"/>
</dbReference>
<evidence type="ECO:0000259" key="9">
    <source>
        <dbReference type="PROSITE" id="PS50011"/>
    </source>
</evidence>
<keyword evidence="11" id="KW-1185">Reference proteome</keyword>
<accession>A0A150GB88</accession>
<dbReference type="InterPro" id="IPR051681">
    <property type="entry name" value="Ser/Thr_Kinases-Pseudokinases"/>
</dbReference>
<sequence length="406" mass="43134">MPLRPPSFPRFIVASRHLPRHQQAELGGRDSEIQVSSVLGRGAFGVVYAGRWRSLPVAVKTLVLPEAAAGPEDRQRQRAVLETAISLSMAHENVVATYTYMLKPLVQQPPSAEDGAAAGGGSPGRRLGPDEITVADAYKLYIVQELCNGGSLYDALVRGMAGSVRNGGSGRLLALRLALDVARGVAHMHACRIVHGDLKPDNVLLVVAEEGGDEQQHASAASSGAGEDATAPEAPLPCPGSASLPADAVEPAPAPEPALRDAAFHAAVTAKVADFGLSLPLAEDATHQSRLYQGTPSRLAPEVASHGRLSARSDAWSYGTMLIELFYGCTFDDIADTFMAMLVGSGPAKMEYRKLCTLLLQDMLRTREHSYTLLTASCFAPEPHNRPTFEDIVTQLKQIMGAAEQG</sequence>
<dbReference type="PROSITE" id="PS00107">
    <property type="entry name" value="PROTEIN_KINASE_ATP"/>
    <property type="match status" value="1"/>
</dbReference>
<dbReference type="PROSITE" id="PS50011">
    <property type="entry name" value="PROTEIN_KINASE_DOM"/>
    <property type="match status" value="1"/>
</dbReference>
<dbReference type="GO" id="GO:0005524">
    <property type="term" value="F:ATP binding"/>
    <property type="evidence" value="ECO:0007669"/>
    <property type="project" value="UniProtKB-UniRule"/>
</dbReference>
<dbReference type="Gene3D" id="1.10.510.10">
    <property type="entry name" value="Transferase(Phosphotransferase) domain 1"/>
    <property type="match status" value="2"/>
</dbReference>
<feature type="domain" description="Protein kinase" evidence="9">
    <location>
        <begin position="33"/>
        <end position="400"/>
    </location>
</feature>
<organism evidence="10 11">
    <name type="scientific">Gonium pectorale</name>
    <name type="common">Green alga</name>
    <dbReference type="NCBI Taxonomy" id="33097"/>
    <lineage>
        <taxon>Eukaryota</taxon>
        <taxon>Viridiplantae</taxon>
        <taxon>Chlorophyta</taxon>
        <taxon>core chlorophytes</taxon>
        <taxon>Chlorophyceae</taxon>
        <taxon>CS clade</taxon>
        <taxon>Chlamydomonadales</taxon>
        <taxon>Volvocaceae</taxon>
        <taxon>Gonium</taxon>
    </lineage>
</organism>
<dbReference type="OrthoDB" id="547759at2759"/>
<dbReference type="InterPro" id="IPR001245">
    <property type="entry name" value="Ser-Thr/Tyr_kinase_cat_dom"/>
</dbReference>
<dbReference type="InterPro" id="IPR008271">
    <property type="entry name" value="Ser/Thr_kinase_AS"/>
</dbReference>
<dbReference type="SUPFAM" id="SSF56112">
    <property type="entry name" value="Protein kinase-like (PK-like)"/>
    <property type="match status" value="1"/>
</dbReference>
<dbReference type="SMART" id="SM00220">
    <property type="entry name" value="S_TKc"/>
    <property type="match status" value="1"/>
</dbReference>
<evidence type="ECO:0000256" key="4">
    <source>
        <dbReference type="ARBA" id="ARBA00022777"/>
    </source>
</evidence>
<dbReference type="PANTHER" id="PTHR44329">
    <property type="entry name" value="SERINE/THREONINE-PROTEIN KINASE TNNI3K-RELATED"/>
    <property type="match status" value="1"/>
</dbReference>
<evidence type="ECO:0000256" key="6">
    <source>
        <dbReference type="PROSITE-ProRule" id="PRU10141"/>
    </source>
</evidence>
<dbReference type="InterPro" id="IPR017441">
    <property type="entry name" value="Protein_kinase_ATP_BS"/>
</dbReference>
<feature type="region of interest" description="Disordered" evidence="8">
    <location>
        <begin position="214"/>
        <end position="254"/>
    </location>
</feature>
<dbReference type="EMBL" id="LSYV01000039">
    <property type="protein sequence ID" value="KXZ47106.1"/>
    <property type="molecule type" value="Genomic_DNA"/>
</dbReference>
<feature type="binding site" evidence="6">
    <location>
        <position position="60"/>
    </location>
    <ligand>
        <name>ATP</name>
        <dbReference type="ChEBI" id="CHEBI:30616"/>
    </ligand>
</feature>
<evidence type="ECO:0000256" key="7">
    <source>
        <dbReference type="RuleBase" id="RU000304"/>
    </source>
</evidence>
<dbReference type="PROSITE" id="PS00108">
    <property type="entry name" value="PROTEIN_KINASE_ST"/>
    <property type="match status" value="1"/>
</dbReference>
<gene>
    <name evidence="10" type="ORF">GPECTOR_38g343</name>
</gene>
<dbReference type="Gene3D" id="3.30.200.20">
    <property type="entry name" value="Phosphorylase Kinase, domain 1"/>
    <property type="match status" value="1"/>
</dbReference>
<evidence type="ECO:0000256" key="5">
    <source>
        <dbReference type="ARBA" id="ARBA00022840"/>
    </source>
</evidence>
<dbReference type="STRING" id="33097.A0A150GB88"/>
<comment type="similarity">
    <text evidence="7">Belongs to the protein kinase superfamily.</text>
</comment>
<evidence type="ECO:0000256" key="2">
    <source>
        <dbReference type="ARBA" id="ARBA00022679"/>
    </source>
</evidence>
<keyword evidence="4" id="KW-0418">Kinase</keyword>